<dbReference type="OrthoDB" id="10337983at2759"/>
<sequence>MDPHLESRLSQWLHEKQDDEEVIQSESDDGEDGVLPMQQEDLVQEAVNENHASSSEDDMPLSEIVQNNTRDDVYVSRNGTRWSKTCILHQYG</sequence>
<protein>
    <submittedName>
        <fullName evidence="2">(apollo) hypothetical protein</fullName>
    </submittedName>
</protein>
<comment type="caution">
    <text evidence="2">The sequence shown here is derived from an EMBL/GenBank/DDBJ whole genome shotgun (WGS) entry which is preliminary data.</text>
</comment>
<feature type="region of interest" description="Disordered" evidence="1">
    <location>
        <begin position="1"/>
        <end position="38"/>
    </location>
</feature>
<accession>A0A8S3YH06</accession>
<name>A0A8S3YH06_PARAO</name>
<feature type="compositionally biased region" description="Basic and acidic residues" evidence="1">
    <location>
        <begin position="1"/>
        <end position="17"/>
    </location>
</feature>
<dbReference type="Proteomes" id="UP000691718">
    <property type="component" value="Unassembled WGS sequence"/>
</dbReference>
<evidence type="ECO:0000256" key="1">
    <source>
        <dbReference type="SAM" id="MobiDB-lite"/>
    </source>
</evidence>
<keyword evidence="3" id="KW-1185">Reference proteome</keyword>
<proteinExistence type="predicted"/>
<dbReference type="AlphaFoldDB" id="A0A8S3YH06"/>
<evidence type="ECO:0000313" key="3">
    <source>
        <dbReference type="Proteomes" id="UP000691718"/>
    </source>
</evidence>
<feature type="compositionally biased region" description="Acidic residues" evidence="1">
    <location>
        <begin position="18"/>
        <end position="32"/>
    </location>
</feature>
<reference evidence="2" key="1">
    <citation type="submission" date="2021-04" db="EMBL/GenBank/DDBJ databases">
        <authorList>
            <person name="Tunstrom K."/>
        </authorList>
    </citation>
    <scope>NUCLEOTIDE SEQUENCE</scope>
</reference>
<gene>
    <name evidence="2" type="ORF">PAPOLLO_LOCUS28143</name>
</gene>
<dbReference type="EMBL" id="CAJQZP010001707">
    <property type="protein sequence ID" value="CAG5059795.1"/>
    <property type="molecule type" value="Genomic_DNA"/>
</dbReference>
<evidence type="ECO:0000313" key="2">
    <source>
        <dbReference type="EMBL" id="CAG5059795.1"/>
    </source>
</evidence>
<organism evidence="2 3">
    <name type="scientific">Parnassius apollo</name>
    <name type="common">Apollo butterfly</name>
    <name type="synonym">Papilio apollo</name>
    <dbReference type="NCBI Taxonomy" id="110799"/>
    <lineage>
        <taxon>Eukaryota</taxon>
        <taxon>Metazoa</taxon>
        <taxon>Ecdysozoa</taxon>
        <taxon>Arthropoda</taxon>
        <taxon>Hexapoda</taxon>
        <taxon>Insecta</taxon>
        <taxon>Pterygota</taxon>
        <taxon>Neoptera</taxon>
        <taxon>Endopterygota</taxon>
        <taxon>Lepidoptera</taxon>
        <taxon>Glossata</taxon>
        <taxon>Ditrysia</taxon>
        <taxon>Papilionoidea</taxon>
        <taxon>Papilionidae</taxon>
        <taxon>Parnassiinae</taxon>
        <taxon>Parnassini</taxon>
        <taxon>Parnassius</taxon>
        <taxon>Parnassius</taxon>
    </lineage>
</organism>